<evidence type="ECO:0000256" key="2">
    <source>
        <dbReference type="SAM" id="SignalP"/>
    </source>
</evidence>
<dbReference type="EMBL" id="JBCEVZ010000026">
    <property type="protein sequence ID" value="MEL5994968.1"/>
    <property type="molecule type" value="Genomic_DNA"/>
</dbReference>
<dbReference type="InterPro" id="IPR026444">
    <property type="entry name" value="Secre_tail"/>
</dbReference>
<protein>
    <submittedName>
        <fullName evidence="4">T9SS type A sorting domain-containing protein</fullName>
    </submittedName>
</protein>
<evidence type="ECO:0000313" key="4">
    <source>
        <dbReference type="EMBL" id="MEL5994968.1"/>
    </source>
</evidence>
<evidence type="ECO:0000259" key="3">
    <source>
        <dbReference type="Pfam" id="PF18962"/>
    </source>
</evidence>
<keyword evidence="2" id="KW-0732">Signal</keyword>
<dbReference type="Proteomes" id="UP001479606">
    <property type="component" value="Unassembled WGS sequence"/>
</dbReference>
<comment type="caution">
    <text evidence="4">The sequence shown here is derived from an EMBL/GenBank/DDBJ whole genome shotgun (WGS) entry which is preliminary data.</text>
</comment>
<feature type="region of interest" description="Disordered" evidence="1">
    <location>
        <begin position="106"/>
        <end position="128"/>
    </location>
</feature>
<proteinExistence type="predicted"/>
<dbReference type="NCBIfam" id="TIGR04183">
    <property type="entry name" value="Por_Secre_tail"/>
    <property type="match status" value="1"/>
</dbReference>
<keyword evidence="5" id="KW-1185">Reference proteome</keyword>
<gene>
    <name evidence="4" type="ORF">AAFH49_12175</name>
</gene>
<reference evidence="4 5" key="1">
    <citation type="journal article" date="2018" name="Arch. Microbiol.">
        <title>Hymenobacter segetis sp. nov., isolated from soil.</title>
        <authorList>
            <person name="Ten L.N."/>
            <person name="Lim S.J."/>
            <person name="Kim B.O."/>
            <person name="Kang I.K."/>
            <person name="Jung H.Y."/>
        </authorList>
    </citation>
    <scope>NUCLEOTIDE SEQUENCE [LARGE SCALE GENOMIC DNA]</scope>
    <source>
        <strain evidence="4 5">S7-3-11</strain>
    </source>
</reference>
<feature type="chain" id="PRO_5045806344" evidence="2">
    <location>
        <begin position="23"/>
        <end position="375"/>
    </location>
</feature>
<dbReference type="RefSeq" id="WP_342298439.1">
    <property type="nucleotide sequence ID" value="NZ_JBCEVZ010000026.1"/>
</dbReference>
<evidence type="ECO:0000256" key="1">
    <source>
        <dbReference type="SAM" id="MobiDB-lite"/>
    </source>
</evidence>
<accession>A0ABU9LZ87</accession>
<organism evidence="4 5">
    <name type="scientific">Hymenobacter segetis</name>
    <dbReference type="NCBI Taxonomy" id="2025509"/>
    <lineage>
        <taxon>Bacteria</taxon>
        <taxon>Pseudomonadati</taxon>
        <taxon>Bacteroidota</taxon>
        <taxon>Cytophagia</taxon>
        <taxon>Cytophagales</taxon>
        <taxon>Hymenobacteraceae</taxon>
        <taxon>Hymenobacter</taxon>
    </lineage>
</organism>
<feature type="compositionally biased region" description="Low complexity" evidence="1">
    <location>
        <begin position="106"/>
        <end position="115"/>
    </location>
</feature>
<evidence type="ECO:0000313" key="5">
    <source>
        <dbReference type="Proteomes" id="UP001479606"/>
    </source>
</evidence>
<dbReference type="Pfam" id="PF18962">
    <property type="entry name" value="Por_Secre_tail"/>
    <property type="match status" value="1"/>
</dbReference>
<sequence>MKQFFMLAATGILTIASLTASAQFTVDGRATAAEIGAGMGKYQLAATYTGTHLEADRGLQALYVGYTATTLNIMLVGSVEAVNSTTASGGYRSLIVYLNTPARPGAPAGTALPGGSDPQSPLKHHPTMDNPTDYGFRVSVGPASATANDVYFSRVSYVTGTAVTPGTDTFIAAGTKAGGQAVAPGTLDLSGSKYAYNSTASLTANTTNSGFELEIPLSCLGTATVPITTGTNIELVAAYTDGDGVFFSDVIPQITGRTTVLGSNPDFSAIPGNQFLTDALGTGVLASRSAVATGFDFQVYPNPASTTSTIAYTVPAGRQPVSLAVYNALGQRVRSLANTEQAGNQQFALGSLPAGAYLVKLQIGDQLTSRKVVVQ</sequence>
<name>A0ABU9LZ87_9BACT</name>
<feature type="domain" description="Secretion system C-terminal sorting" evidence="3">
    <location>
        <begin position="299"/>
        <end position="374"/>
    </location>
</feature>
<feature type="signal peptide" evidence="2">
    <location>
        <begin position="1"/>
        <end position="22"/>
    </location>
</feature>